<evidence type="ECO:0000256" key="1">
    <source>
        <dbReference type="ARBA" id="ARBA00022801"/>
    </source>
</evidence>
<sequence length="241" mass="26876">MENYWLLLPLFAAICAQNGASQDQLYPEEDGPQSLDEQLKTLEKQFANHLGIDRYTPMGVLQFKNLLSTAGILEDLNTRALEVPDRIICGACQALIRNLQTHSISVEVVGTAICNLYISLNTWTVSDFCERVVKVNKPILEYVVKNSRILTPEYACSVLLQKEVCYHSHPALSWRIEVPEGGPSELPNTSSPERQSPLKILHLSDFHISHDYEVNGVSNCGYPVCSKQMGGPTIWGTMELA</sequence>
<organism evidence="4">
    <name type="scientific">Dendroctonus ponderosae</name>
    <name type="common">Mountain pine beetle</name>
    <dbReference type="NCBI Taxonomy" id="77166"/>
    <lineage>
        <taxon>Eukaryota</taxon>
        <taxon>Metazoa</taxon>
        <taxon>Ecdysozoa</taxon>
        <taxon>Arthropoda</taxon>
        <taxon>Hexapoda</taxon>
        <taxon>Insecta</taxon>
        <taxon>Pterygota</taxon>
        <taxon>Neoptera</taxon>
        <taxon>Endopterygota</taxon>
        <taxon>Coleoptera</taxon>
        <taxon>Polyphaga</taxon>
        <taxon>Cucujiformia</taxon>
        <taxon>Curculionidae</taxon>
        <taxon>Scolytinae</taxon>
        <taxon>Dendroctonus</taxon>
    </lineage>
</organism>
<dbReference type="HOGENOM" id="CLU_1152765_0_0_1"/>
<dbReference type="OrthoDB" id="282973at2759"/>
<dbReference type="EMBL" id="KB740627">
    <property type="protein sequence ID" value="ENN79941.1"/>
    <property type="molecule type" value="Genomic_DNA"/>
</dbReference>
<evidence type="ECO:0000256" key="3">
    <source>
        <dbReference type="ARBA" id="ARBA00023180"/>
    </source>
</evidence>
<dbReference type="AlphaFoldDB" id="N6UH28"/>
<dbReference type="PANTHER" id="PTHR10340">
    <property type="entry name" value="SPHINGOMYELIN PHOSPHODIESTERASE"/>
    <property type="match status" value="1"/>
</dbReference>
<keyword evidence="2" id="KW-1015">Disulfide bond</keyword>
<name>N6UH28_DENPD</name>
<reference evidence="4" key="1">
    <citation type="journal article" date="2013" name="Genome Biol.">
        <title>Draft genome of the mountain pine beetle, Dendroctonus ponderosae Hopkins, a major forest pest.</title>
        <authorList>
            <person name="Keeling C.I."/>
            <person name="Yuen M.M."/>
            <person name="Liao N.Y."/>
            <person name="Docking T.R."/>
            <person name="Chan S.K."/>
            <person name="Taylor G.A."/>
            <person name="Palmquist D.L."/>
            <person name="Jackman S.D."/>
            <person name="Nguyen A."/>
            <person name="Li M."/>
            <person name="Henderson H."/>
            <person name="Janes J.K."/>
            <person name="Zhao Y."/>
            <person name="Pandoh P."/>
            <person name="Moore R."/>
            <person name="Sperling F.A."/>
            <person name="Huber D.P."/>
            <person name="Birol I."/>
            <person name="Jones S.J."/>
            <person name="Bohlmann J."/>
        </authorList>
    </citation>
    <scope>NUCLEOTIDE SEQUENCE</scope>
</reference>
<dbReference type="PROSITE" id="PS50015">
    <property type="entry name" value="SAP_B"/>
    <property type="match status" value="1"/>
</dbReference>
<dbReference type="PANTHER" id="PTHR10340:SF57">
    <property type="entry name" value="METALLOPHOS DOMAIN-CONTAINING PROTEIN"/>
    <property type="match status" value="1"/>
</dbReference>
<proteinExistence type="predicted"/>
<dbReference type="GO" id="GO:0016787">
    <property type="term" value="F:hydrolase activity"/>
    <property type="evidence" value="ECO:0007669"/>
    <property type="project" value="UniProtKB-KW"/>
</dbReference>
<keyword evidence="1" id="KW-0378">Hydrolase</keyword>
<accession>N6UH28</accession>
<gene>
    <name evidence="4" type="ORF">YQE_03624</name>
</gene>
<evidence type="ECO:0000256" key="2">
    <source>
        <dbReference type="ARBA" id="ARBA00023157"/>
    </source>
</evidence>
<evidence type="ECO:0000313" key="4">
    <source>
        <dbReference type="EMBL" id="ENN79941.1"/>
    </source>
</evidence>
<keyword evidence="3" id="KW-0325">Glycoprotein</keyword>
<feature type="non-terminal residue" evidence="4">
    <location>
        <position position="1"/>
    </location>
</feature>
<dbReference type="InterPro" id="IPR008139">
    <property type="entry name" value="SaposinB_dom"/>
</dbReference>
<protein>
    <submittedName>
        <fullName evidence="4">Uncharacterized protein</fullName>
    </submittedName>
</protein>